<dbReference type="Pfam" id="PF25601">
    <property type="entry name" value="AAA_lid_14"/>
    <property type="match status" value="1"/>
</dbReference>
<keyword evidence="7" id="KW-1185">Reference proteome</keyword>
<dbReference type="Pfam" id="PF02954">
    <property type="entry name" value="HTH_8"/>
    <property type="match status" value="1"/>
</dbReference>
<keyword evidence="4" id="KW-0804">Transcription</keyword>
<comment type="caution">
    <text evidence="6">The sequence shown here is derived from an EMBL/GenBank/DDBJ whole genome shotgun (WGS) entry which is preliminary data.</text>
</comment>
<dbReference type="RefSeq" id="WP_163770411.1">
    <property type="nucleotide sequence ID" value="NZ_JAAGXA010000001.1"/>
</dbReference>
<evidence type="ECO:0000313" key="7">
    <source>
        <dbReference type="Proteomes" id="UP000468687"/>
    </source>
</evidence>
<dbReference type="SUPFAM" id="SSF46689">
    <property type="entry name" value="Homeodomain-like"/>
    <property type="match status" value="1"/>
</dbReference>
<evidence type="ECO:0000256" key="1">
    <source>
        <dbReference type="ARBA" id="ARBA00022741"/>
    </source>
</evidence>
<dbReference type="InterPro" id="IPR009057">
    <property type="entry name" value="Homeodomain-like_sf"/>
</dbReference>
<dbReference type="GO" id="GO:0006355">
    <property type="term" value="P:regulation of DNA-templated transcription"/>
    <property type="evidence" value="ECO:0007669"/>
    <property type="project" value="InterPro"/>
</dbReference>
<evidence type="ECO:0000256" key="3">
    <source>
        <dbReference type="ARBA" id="ARBA00023015"/>
    </source>
</evidence>
<protein>
    <submittedName>
        <fullName evidence="6">Transcriptional regulator</fullName>
    </submittedName>
</protein>
<reference evidence="6 7" key="1">
    <citation type="journal article" date="2014" name="Int. J. Syst. Evol. Microbiol.">
        <title>Nocardioides zeae sp. nov., isolated from the stem of Zea mays.</title>
        <authorList>
            <person name="Glaeser S.P."/>
            <person name="McInroy J.A."/>
            <person name="Busse H.J."/>
            <person name="Kampfer P."/>
        </authorList>
    </citation>
    <scope>NUCLEOTIDE SEQUENCE [LARGE SCALE GENOMIC DNA]</scope>
    <source>
        <strain evidence="6 7">JCM 30728</strain>
    </source>
</reference>
<dbReference type="PROSITE" id="PS50045">
    <property type="entry name" value="SIGMA54_INTERACT_4"/>
    <property type="match status" value="1"/>
</dbReference>
<dbReference type="PANTHER" id="PTHR32071">
    <property type="entry name" value="TRANSCRIPTIONAL REGULATORY PROTEIN"/>
    <property type="match status" value="1"/>
</dbReference>
<dbReference type="Gene3D" id="3.30.450.40">
    <property type="match status" value="1"/>
</dbReference>
<evidence type="ECO:0000313" key="6">
    <source>
        <dbReference type="EMBL" id="NEN77083.1"/>
    </source>
</evidence>
<dbReference type="Gene3D" id="1.10.8.60">
    <property type="match status" value="1"/>
</dbReference>
<organism evidence="6 7">
    <name type="scientific">Nocardioides zeae</name>
    <dbReference type="NCBI Taxonomy" id="1457234"/>
    <lineage>
        <taxon>Bacteria</taxon>
        <taxon>Bacillati</taxon>
        <taxon>Actinomycetota</taxon>
        <taxon>Actinomycetes</taxon>
        <taxon>Propionibacteriales</taxon>
        <taxon>Nocardioidaceae</taxon>
        <taxon>Nocardioides</taxon>
    </lineage>
</organism>
<accession>A0A6P0HEH6</accession>
<dbReference type="EMBL" id="JAAGXA010000001">
    <property type="protein sequence ID" value="NEN77083.1"/>
    <property type="molecule type" value="Genomic_DNA"/>
</dbReference>
<dbReference type="InterPro" id="IPR002078">
    <property type="entry name" value="Sigma_54_int"/>
</dbReference>
<dbReference type="PROSITE" id="PS00688">
    <property type="entry name" value="SIGMA54_INTERACT_3"/>
    <property type="match status" value="1"/>
</dbReference>
<keyword evidence="2" id="KW-0067">ATP-binding</keyword>
<evidence type="ECO:0000259" key="5">
    <source>
        <dbReference type="PROSITE" id="PS50045"/>
    </source>
</evidence>
<dbReference type="InterPro" id="IPR025944">
    <property type="entry name" value="Sigma_54_int_dom_CS"/>
</dbReference>
<dbReference type="Proteomes" id="UP000468687">
    <property type="component" value="Unassembled WGS sequence"/>
</dbReference>
<gene>
    <name evidence="6" type="ORF">G3T38_02205</name>
</gene>
<dbReference type="InterPro" id="IPR027417">
    <property type="entry name" value="P-loop_NTPase"/>
</dbReference>
<evidence type="ECO:0000256" key="4">
    <source>
        <dbReference type="ARBA" id="ARBA00023163"/>
    </source>
</evidence>
<name>A0A6P0HEH6_9ACTN</name>
<dbReference type="InterPro" id="IPR002197">
    <property type="entry name" value="HTH_Fis"/>
</dbReference>
<feature type="domain" description="Sigma-54 factor interaction" evidence="5">
    <location>
        <begin position="422"/>
        <end position="487"/>
    </location>
</feature>
<dbReference type="AlphaFoldDB" id="A0A6P0HEH6"/>
<evidence type="ECO:0000256" key="2">
    <source>
        <dbReference type="ARBA" id="ARBA00022840"/>
    </source>
</evidence>
<dbReference type="Gene3D" id="1.10.10.60">
    <property type="entry name" value="Homeodomain-like"/>
    <property type="match status" value="1"/>
</dbReference>
<dbReference type="InterPro" id="IPR058031">
    <property type="entry name" value="AAA_lid_NorR"/>
</dbReference>
<sequence length="560" mass="58612">MRPSGLAARQDDPSMRRTIADSWRRAELAGLTPATAFDGLRYGAVDTASALVVAAAPVLDNLNERLTGTGFTTLLVDRDGRVARRWSSDDRAIAAFDGLGVDAGASLLEERIGTNAPGTVLETRGSVMVNADEHFAEPLRAVSCYGHPIVHPVTRRIEGVLDVSALMTTVNPLVPPLVAGVVTEIEQRLLDGSRVSERRLLGAFQAAAHRRRPVVALHGDTLICNQAATDLLSATDIALLRILAADLPSTGGPRVPLTLESGERVEVRGLPVESVRDGVVLQIERVRGGCRPDGSSGSAGTGARLDAPPSVAPVLVSGPPGSGRTTQARSAARSTPITVLTATSALLDGPAEWARRLDALVRARQGVVCVEGVDLLPADLLALVAAHAAAGHAPQLVLTSGPAETLEGPVAALAATCIDRRELAPLAARTAELPELVAAMIDDLGAGAGRAPGESVHLGPGVLRLLSAHDWPGNLRELRAVLEHAVRRRRRGAITVDDLPESHRVPGASRALSPMERAERDAVVAALRDAGGNKVQAARALGISRTTLYAKMRTLRVTVD</sequence>
<dbReference type="GO" id="GO:0043565">
    <property type="term" value="F:sequence-specific DNA binding"/>
    <property type="evidence" value="ECO:0007669"/>
    <property type="project" value="InterPro"/>
</dbReference>
<proteinExistence type="predicted"/>
<keyword evidence="3" id="KW-0805">Transcription regulation</keyword>
<keyword evidence="1" id="KW-0547">Nucleotide-binding</keyword>
<dbReference type="GO" id="GO:0005524">
    <property type="term" value="F:ATP binding"/>
    <property type="evidence" value="ECO:0007669"/>
    <property type="project" value="UniProtKB-KW"/>
</dbReference>
<dbReference type="PRINTS" id="PR01590">
    <property type="entry name" value="HTHFIS"/>
</dbReference>
<dbReference type="InterPro" id="IPR029016">
    <property type="entry name" value="GAF-like_dom_sf"/>
</dbReference>
<dbReference type="PANTHER" id="PTHR32071:SF122">
    <property type="entry name" value="SIGMA FACTOR"/>
    <property type="match status" value="1"/>
</dbReference>
<dbReference type="SUPFAM" id="SSF52540">
    <property type="entry name" value="P-loop containing nucleoside triphosphate hydrolases"/>
    <property type="match status" value="1"/>
</dbReference>